<evidence type="ECO:0000313" key="5">
    <source>
        <dbReference type="Proteomes" id="UP000031390"/>
    </source>
</evidence>
<dbReference type="PATRIC" id="fig|1056807.3.peg.971"/>
<feature type="compositionally biased region" description="Low complexity" evidence="1">
    <location>
        <begin position="44"/>
        <end position="57"/>
    </location>
</feature>
<accession>A0A0C1GV00</accession>
<dbReference type="AlphaFoldDB" id="A0A0C1GV00"/>
<keyword evidence="2" id="KW-1133">Transmembrane helix</keyword>
<dbReference type="Proteomes" id="UP000031390">
    <property type="component" value="Unassembled WGS sequence"/>
</dbReference>
<proteinExistence type="predicted"/>
<evidence type="ECO:0000313" key="4">
    <source>
        <dbReference type="EMBL" id="UNV87706.1"/>
    </source>
</evidence>
<keyword evidence="2" id="KW-0472">Membrane</keyword>
<keyword evidence="6" id="KW-1185">Reference proteome</keyword>
<keyword evidence="2" id="KW-0812">Transmembrane</keyword>
<dbReference type="EMBL" id="CP094242">
    <property type="protein sequence ID" value="UNV87706.1"/>
    <property type="molecule type" value="Genomic_DNA"/>
</dbReference>
<feature type="transmembrane region" description="Helical" evidence="2">
    <location>
        <begin position="20"/>
        <end position="36"/>
    </location>
</feature>
<dbReference type="InterPro" id="IPR021856">
    <property type="entry name" value="DUF3465"/>
</dbReference>
<feature type="compositionally biased region" description="Basic and acidic residues" evidence="1">
    <location>
        <begin position="71"/>
        <end position="85"/>
    </location>
</feature>
<dbReference type="Pfam" id="PF11948">
    <property type="entry name" value="DUF3465"/>
    <property type="match status" value="1"/>
</dbReference>
<reference evidence="3 5" key="1">
    <citation type="submission" date="2014-12" db="EMBL/GenBank/DDBJ databases">
        <title>Genome sequence of Morococcus cerebrosus.</title>
        <authorList>
            <person name="Shin S.-K."/>
            <person name="Yi H."/>
        </authorList>
    </citation>
    <scope>NUCLEOTIDE SEQUENCE [LARGE SCALE GENOMIC DNA]</scope>
    <source>
        <strain evidence="3 5">CIP 81.93</strain>
    </source>
</reference>
<feature type="region of interest" description="Disordered" evidence="1">
    <location>
        <begin position="44"/>
        <end position="92"/>
    </location>
</feature>
<name>A0A0C1GV00_9NEIS</name>
<evidence type="ECO:0000256" key="1">
    <source>
        <dbReference type="SAM" id="MobiDB-lite"/>
    </source>
</evidence>
<dbReference type="Proteomes" id="UP000829504">
    <property type="component" value="Chromosome"/>
</dbReference>
<organism evidence="3 5">
    <name type="scientific">Morococcus cerebrosus</name>
    <dbReference type="NCBI Taxonomy" id="1056807"/>
    <lineage>
        <taxon>Bacteria</taxon>
        <taxon>Pseudomonadati</taxon>
        <taxon>Pseudomonadota</taxon>
        <taxon>Betaproteobacteria</taxon>
        <taxon>Neisseriales</taxon>
        <taxon>Neisseriaceae</taxon>
        <taxon>Morococcus</taxon>
    </lineage>
</organism>
<evidence type="ECO:0000313" key="3">
    <source>
        <dbReference type="EMBL" id="KIC09191.1"/>
    </source>
</evidence>
<protein>
    <submittedName>
        <fullName evidence="4">DUF3465 domain-containing protein</fullName>
    </submittedName>
</protein>
<dbReference type="EMBL" id="JUFZ01000039">
    <property type="protein sequence ID" value="KIC09191.1"/>
    <property type="molecule type" value="Genomic_DNA"/>
</dbReference>
<gene>
    <name evidence="3" type="ORF">MCC93_10060</name>
    <name evidence="4" type="ORF">MON37_01815</name>
</gene>
<sequence length="201" mass="22469">MPDEPSGIFLGVDFMNKNKWIWILIVAAVVVGYQKMQQGRQGQAADAVPTQTQPQTQAEKRQSEQPQSEQSESKKSQPKQPKSDRQAGQGSAEQILQQAFENQQSDIQVKGAGAVLKTLPDDNQGTRHQRFILKLSSGQTLLVAHNIDLADKIKGLKKGDKVGFYGEYEWSEQGGVLHWTHHDPSGRHTDGWLEHDGRVYQ</sequence>
<evidence type="ECO:0000256" key="2">
    <source>
        <dbReference type="SAM" id="Phobius"/>
    </source>
</evidence>
<reference evidence="4 6" key="2">
    <citation type="submission" date="2022-03" db="EMBL/GenBank/DDBJ databases">
        <title>Genome sequencing of Morococcus cerebrosus.</title>
        <authorList>
            <person name="Baek M.-G."/>
            <person name="Yi H."/>
        </authorList>
    </citation>
    <scope>NUCLEOTIDE SEQUENCE [LARGE SCALE GENOMIC DNA]</scope>
    <source>
        <strain evidence="4 6">CIP 81.93</strain>
    </source>
</reference>
<dbReference type="RefSeq" id="WP_039406769.1">
    <property type="nucleotide sequence ID" value="NZ_CP094242.1"/>
</dbReference>
<evidence type="ECO:0000313" key="6">
    <source>
        <dbReference type="Proteomes" id="UP000829504"/>
    </source>
</evidence>